<gene>
    <name evidence="2" type="ORF">ACFPOF_07605</name>
</gene>
<keyword evidence="3" id="KW-1185">Reference proteome</keyword>
<evidence type="ECO:0000313" key="2">
    <source>
        <dbReference type="EMBL" id="MFC5402602.1"/>
    </source>
</evidence>
<feature type="transmembrane region" description="Helical" evidence="1">
    <location>
        <begin position="119"/>
        <end position="141"/>
    </location>
</feature>
<evidence type="ECO:0000256" key="1">
    <source>
        <dbReference type="SAM" id="Phobius"/>
    </source>
</evidence>
<accession>A0ABW0HR73</accession>
<dbReference type="RefSeq" id="WP_378131197.1">
    <property type="nucleotide sequence ID" value="NZ_JBHSMI010000013.1"/>
</dbReference>
<sequence length="213" mass="24439">MKGKMTVLFDWKAMGGNAYIPLGVIMLLFVYGLFKNHSVASFIPGIETCIPIFGAWWPIFLLKDIIEEPGGETLFSYSVSKYMWGTYRISVYSLLYLILICLLLIAIDPFYDESLFISLFTQIGLESLFFSSLGFLTMVLCRNTGWALVLVAIYASTQILTGGELFSVINVYWFNHSLIPLNEQINHLGKWFIFSVILWIFAQTEFNKLQKFR</sequence>
<comment type="caution">
    <text evidence="2">The sequence shown here is derived from an EMBL/GenBank/DDBJ whole genome shotgun (WGS) entry which is preliminary data.</text>
</comment>
<keyword evidence="1" id="KW-0472">Membrane</keyword>
<keyword evidence="1" id="KW-0812">Transmembrane</keyword>
<feature type="transmembrane region" description="Helical" evidence="1">
    <location>
        <begin position="185"/>
        <end position="202"/>
    </location>
</feature>
<protein>
    <recommendedName>
        <fullName evidence="4">ABC transporter permease</fullName>
    </recommendedName>
</protein>
<dbReference type="Proteomes" id="UP001596113">
    <property type="component" value="Unassembled WGS sequence"/>
</dbReference>
<reference evidence="3" key="1">
    <citation type="journal article" date="2019" name="Int. J. Syst. Evol. Microbiol.">
        <title>The Global Catalogue of Microorganisms (GCM) 10K type strain sequencing project: providing services to taxonomists for standard genome sequencing and annotation.</title>
        <authorList>
            <consortium name="The Broad Institute Genomics Platform"/>
            <consortium name="The Broad Institute Genome Sequencing Center for Infectious Disease"/>
            <person name="Wu L."/>
            <person name="Ma J."/>
        </authorList>
    </citation>
    <scope>NUCLEOTIDE SEQUENCE [LARGE SCALE GENOMIC DNA]</scope>
    <source>
        <strain evidence="3">CGMCC 1.18575</strain>
    </source>
</reference>
<keyword evidence="1" id="KW-1133">Transmembrane helix</keyword>
<feature type="transmembrane region" description="Helical" evidence="1">
    <location>
        <begin position="148"/>
        <end position="173"/>
    </location>
</feature>
<proteinExistence type="predicted"/>
<feature type="transmembrane region" description="Helical" evidence="1">
    <location>
        <begin position="89"/>
        <end position="107"/>
    </location>
</feature>
<evidence type="ECO:0008006" key="4">
    <source>
        <dbReference type="Google" id="ProtNLM"/>
    </source>
</evidence>
<feature type="transmembrane region" description="Helical" evidence="1">
    <location>
        <begin position="16"/>
        <end position="34"/>
    </location>
</feature>
<organism evidence="2 3">
    <name type="scientific">Cohnella soli</name>
    <dbReference type="NCBI Taxonomy" id="425005"/>
    <lineage>
        <taxon>Bacteria</taxon>
        <taxon>Bacillati</taxon>
        <taxon>Bacillota</taxon>
        <taxon>Bacilli</taxon>
        <taxon>Bacillales</taxon>
        <taxon>Paenibacillaceae</taxon>
        <taxon>Cohnella</taxon>
    </lineage>
</organism>
<name>A0ABW0HR73_9BACL</name>
<dbReference type="EMBL" id="JBHSMI010000013">
    <property type="protein sequence ID" value="MFC5402602.1"/>
    <property type="molecule type" value="Genomic_DNA"/>
</dbReference>
<evidence type="ECO:0000313" key="3">
    <source>
        <dbReference type="Proteomes" id="UP001596113"/>
    </source>
</evidence>